<evidence type="ECO:0000313" key="3">
    <source>
        <dbReference type="Proteomes" id="UP001057134"/>
    </source>
</evidence>
<gene>
    <name evidence="2" type="ORF">SK3146_03247</name>
</gene>
<evidence type="ECO:0000313" key="2">
    <source>
        <dbReference type="EMBL" id="UQZ84035.1"/>
    </source>
</evidence>
<dbReference type="RefSeq" id="WP_249865990.1">
    <property type="nucleotide sequence ID" value="NZ_CP027059.1"/>
</dbReference>
<keyword evidence="3" id="KW-1185">Reference proteome</keyword>
<protein>
    <submittedName>
        <fullName evidence="2">Uncharacterized protein</fullName>
    </submittedName>
</protein>
<dbReference type="EMBL" id="CP027059">
    <property type="protein sequence ID" value="UQZ84035.1"/>
    <property type="molecule type" value="Genomic_DNA"/>
</dbReference>
<dbReference type="Proteomes" id="UP001057134">
    <property type="component" value="Chromosome"/>
</dbReference>
<accession>A0ABY4RPW7</accession>
<keyword evidence="1" id="KW-0472">Membrane</keyword>
<keyword evidence="1" id="KW-0812">Transmembrane</keyword>
<proteinExistence type="predicted"/>
<organism evidence="2 3">
    <name type="scientific">Paenibacillus konkukensis</name>
    <dbReference type="NCBI Taxonomy" id="2020716"/>
    <lineage>
        <taxon>Bacteria</taxon>
        <taxon>Bacillati</taxon>
        <taxon>Bacillota</taxon>
        <taxon>Bacilli</taxon>
        <taxon>Bacillales</taxon>
        <taxon>Paenibacillaceae</taxon>
        <taxon>Paenibacillus</taxon>
    </lineage>
</organism>
<reference evidence="2" key="2">
    <citation type="journal article" date="2021" name="J Anim Sci Technol">
        <title>Complete genome sequence of Paenibacillus konkukensis sp. nov. SK3146 as a potential probiotic strain.</title>
        <authorList>
            <person name="Jung H.I."/>
            <person name="Park S."/>
            <person name="Niu K.M."/>
            <person name="Lee S.W."/>
            <person name="Kothari D."/>
            <person name="Yi K.J."/>
            <person name="Kim S.K."/>
        </authorList>
    </citation>
    <scope>NUCLEOTIDE SEQUENCE</scope>
    <source>
        <strain evidence="2">SK3146</strain>
    </source>
</reference>
<sequence>MSNRSGWGGCFTWLLILGLLQIVAEWFTGGGWKIILLFTIIVGVAWIIYNVAKNKHEMKLREKDLEQQKHIKFEEMERTVLKIAVQNEGYVTAVDIAMTTNLTLDEAGELLDQLKRKGYATLRVAENGSFVYHFDSILNQKQKKEAERV</sequence>
<feature type="transmembrane region" description="Helical" evidence="1">
    <location>
        <begin position="34"/>
        <end position="52"/>
    </location>
</feature>
<reference evidence="2" key="1">
    <citation type="submission" date="2018-02" db="EMBL/GenBank/DDBJ databases">
        <authorList>
            <person name="Kim S.-K."/>
            <person name="Jung H.-I."/>
            <person name="Lee S.-W."/>
        </authorList>
    </citation>
    <scope>NUCLEOTIDE SEQUENCE</scope>
    <source>
        <strain evidence="2">SK3146</strain>
    </source>
</reference>
<evidence type="ECO:0000256" key="1">
    <source>
        <dbReference type="SAM" id="Phobius"/>
    </source>
</evidence>
<name>A0ABY4RPW7_9BACL</name>
<keyword evidence="1" id="KW-1133">Transmembrane helix</keyword>